<dbReference type="GO" id="GO:0009002">
    <property type="term" value="F:serine-type D-Ala-D-Ala carboxypeptidase activity"/>
    <property type="evidence" value="ECO:0007669"/>
    <property type="project" value="UniProtKB-EC"/>
</dbReference>
<feature type="region of interest" description="Disordered" evidence="9">
    <location>
        <begin position="1"/>
        <end position="162"/>
    </location>
</feature>
<dbReference type="InterPro" id="IPR050396">
    <property type="entry name" value="Glycosyltr_51/Transpeptidase"/>
</dbReference>
<feature type="compositionally biased region" description="Basic and acidic residues" evidence="9">
    <location>
        <begin position="88"/>
        <end position="107"/>
    </location>
</feature>
<dbReference type="GO" id="GO:0006508">
    <property type="term" value="P:proteolysis"/>
    <property type="evidence" value="ECO:0007669"/>
    <property type="project" value="UniProtKB-KW"/>
</dbReference>
<dbReference type="Pfam" id="PF00905">
    <property type="entry name" value="Transpeptidase"/>
    <property type="match status" value="1"/>
</dbReference>
<keyword evidence="10" id="KW-0472">Membrane</keyword>
<keyword evidence="3" id="KW-0328">Glycosyltransferase</keyword>
<dbReference type="InterPro" id="IPR001460">
    <property type="entry name" value="PCN-bd_Tpept"/>
</dbReference>
<comment type="catalytic activity">
    <reaction evidence="8">
        <text>[GlcNAc-(1-&gt;4)-Mur2Ac(oyl-L-Ala-gamma-D-Glu-L-Lys-D-Ala-D-Ala)](n)-di-trans,octa-cis-undecaprenyl diphosphate + beta-D-GlcNAc-(1-&gt;4)-Mur2Ac(oyl-L-Ala-gamma-D-Glu-L-Lys-D-Ala-D-Ala)-di-trans,octa-cis-undecaprenyl diphosphate = [GlcNAc-(1-&gt;4)-Mur2Ac(oyl-L-Ala-gamma-D-Glu-L-Lys-D-Ala-D-Ala)](n+1)-di-trans,octa-cis-undecaprenyl diphosphate + di-trans,octa-cis-undecaprenyl diphosphate + H(+)</text>
        <dbReference type="Rhea" id="RHEA:23708"/>
        <dbReference type="Rhea" id="RHEA-COMP:9602"/>
        <dbReference type="Rhea" id="RHEA-COMP:9603"/>
        <dbReference type="ChEBI" id="CHEBI:15378"/>
        <dbReference type="ChEBI" id="CHEBI:58405"/>
        <dbReference type="ChEBI" id="CHEBI:60033"/>
        <dbReference type="ChEBI" id="CHEBI:78435"/>
        <dbReference type="EC" id="2.4.99.28"/>
    </reaction>
</comment>
<dbReference type="AlphaFoldDB" id="A0A9X3SET6"/>
<evidence type="ECO:0000313" key="14">
    <source>
        <dbReference type="Proteomes" id="UP001140076"/>
    </source>
</evidence>
<feature type="transmembrane region" description="Helical" evidence="10">
    <location>
        <begin position="175"/>
        <end position="195"/>
    </location>
</feature>
<evidence type="ECO:0000313" key="13">
    <source>
        <dbReference type="EMBL" id="MDA0565287.1"/>
    </source>
</evidence>
<feature type="region of interest" description="Disordered" evidence="9">
    <location>
        <begin position="793"/>
        <end position="885"/>
    </location>
</feature>
<keyword evidence="14" id="KW-1185">Reference proteome</keyword>
<proteinExistence type="predicted"/>
<dbReference type="Gene3D" id="1.10.3810.10">
    <property type="entry name" value="Biosynthetic peptidoglycan transglycosylase-like"/>
    <property type="match status" value="1"/>
</dbReference>
<evidence type="ECO:0000256" key="10">
    <source>
        <dbReference type="SAM" id="Phobius"/>
    </source>
</evidence>
<dbReference type="GO" id="GO:0008955">
    <property type="term" value="F:peptidoglycan glycosyltransferase activity"/>
    <property type="evidence" value="ECO:0007669"/>
    <property type="project" value="UniProtKB-EC"/>
</dbReference>
<keyword evidence="10" id="KW-1133">Transmembrane helix</keyword>
<evidence type="ECO:0000256" key="8">
    <source>
        <dbReference type="ARBA" id="ARBA00049902"/>
    </source>
</evidence>
<evidence type="ECO:0000259" key="11">
    <source>
        <dbReference type="Pfam" id="PF00905"/>
    </source>
</evidence>
<feature type="compositionally biased region" description="Low complexity" evidence="9">
    <location>
        <begin position="108"/>
        <end position="117"/>
    </location>
</feature>
<keyword evidence="6" id="KW-0511">Multifunctional enzyme</keyword>
<dbReference type="EMBL" id="JAJAQC010000019">
    <property type="protein sequence ID" value="MDA0565287.1"/>
    <property type="molecule type" value="Genomic_DNA"/>
</dbReference>
<dbReference type="PANTHER" id="PTHR32282">
    <property type="entry name" value="BINDING PROTEIN TRANSPEPTIDASE, PUTATIVE-RELATED"/>
    <property type="match status" value="1"/>
</dbReference>
<keyword evidence="10" id="KW-0812">Transmembrane</keyword>
<keyword evidence="1" id="KW-0121">Carboxypeptidase</keyword>
<feature type="domain" description="Glycosyl transferase family 51" evidence="12">
    <location>
        <begin position="228"/>
        <end position="393"/>
    </location>
</feature>
<keyword evidence="4" id="KW-0808">Transferase</keyword>
<evidence type="ECO:0000256" key="2">
    <source>
        <dbReference type="ARBA" id="ARBA00022670"/>
    </source>
</evidence>
<dbReference type="GO" id="GO:0030288">
    <property type="term" value="C:outer membrane-bounded periplasmic space"/>
    <property type="evidence" value="ECO:0007669"/>
    <property type="project" value="TreeGrafter"/>
</dbReference>
<dbReference type="PANTHER" id="PTHR32282:SF34">
    <property type="entry name" value="PENICILLIN-BINDING PROTEIN 1A"/>
    <property type="match status" value="1"/>
</dbReference>
<comment type="catalytic activity">
    <reaction evidence="7">
        <text>Preferential cleavage: (Ac)2-L-Lys-D-Ala-|-D-Ala. Also transpeptidation of peptidyl-alanyl moieties that are N-acyl substituents of D-alanine.</text>
        <dbReference type="EC" id="3.4.16.4"/>
    </reaction>
</comment>
<dbReference type="SUPFAM" id="SSF53955">
    <property type="entry name" value="Lysozyme-like"/>
    <property type="match status" value="1"/>
</dbReference>
<feature type="region of interest" description="Disordered" evidence="9">
    <location>
        <begin position="704"/>
        <end position="723"/>
    </location>
</feature>
<feature type="compositionally biased region" description="Acidic residues" evidence="9">
    <location>
        <begin position="850"/>
        <end position="860"/>
    </location>
</feature>
<accession>A0A9X3SET6</accession>
<evidence type="ECO:0000256" key="6">
    <source>
        <dbReference type="ARBA" id="ARBA00023268"/>
    </source>
</evidence>
<organism evidence="13 14">
    <name type="scientific">Streptomonospora mangrovi</name>
    <dbReference type="NCBI Taxonomy" id="2883123"/>
    <lineage>
        <taxon>Bacteria</taxon>
        <taxon>Bacillati</taxon>
        <taxon>Actinomycetota</taxon>
        <taxon>Actinomycetes</taxon>
        <taxon>Streptosporangiales</taxon>
        <taxon>Nocardiopsidaceae</taxon>
        <taxon>Streptomonospora</taxon>
    </lineage>
</organism>
<evidence type="ECO:0000256" key="3">
    <source>
        <dbReference type="ARBA" id="ARBA00022676"/>
    </source>
</evidence>
<dbReference type="InterPro" id="IPR023346">
    <property type="entry name" value="Lysozyme-like_dom_sf"/>
</dbReference>
<protein>
    <submittedName>
        <fullName evidence="13">Penicillin-binding protein</fullName>
    </submittedName>
</protein>
<dbReference type="Pfam" id="PF00912">
    <property type="entry name" value="Transgly"/>
    <property type="match status" value="1"/>
</dbReference>
<reference evidence="13" key="1">
    <citation type="submission" date="2021-10" db="EMBL/GenBank/DDBJ databases">
        <title>Streptomonospora sp. nov., isolated from mangrove soil.</title>
        <authorList>
            <person name="Chen X."/>
            <person name="Ge X."/>
            <person name="Liu W."/>
        </authorList>
    </citation>
    <scope>NUCLEOTIDE SEQUENCE</scope>
    <source>
        <strain evidence="13">S1-112</strain>
    </source>
</reference>
<gene>
    <name evidence="13" type="ORF">LG943_13320</name>
</gene>
<feature type="compositionally biased region" description="Low complexity" evidence="9">
    <location>
        <begin position="807"/>
        <end position="828"/>
    </location>
</feature>
<keyword evidence="5" id="KW-0378">Hydrolase</keyword>
<dbReference type="Proteomes" id="UP001140076">
    <property type="component" value="Unassembled WGS sequence"/>
</dbReference>
<dbReference type="RefSeq" id="WP_270072565.1">
    <property type="nucleotide sequence ID" value="NZ_JAJAQC010000019.1"/>
</dbReference>
<evidence type="ECO:0000256" key="1">
    <source>
        <dbReference type="ARBA" id="ARBA00022645"/>
    </source>
</evidence>
<evidence type="ECO:0000259" key="12">
    <source>
        <dbReference type="Pfam" id="PF00912"/>
    </source>
</evidence>
<dbReference type="SUPFAM" id="SSF56601">
    <property type="entry name" value="beta-lactamase/transpeptidase-like"/>
    <property type="match status" value="1"/>
</dbReference>
<keyword evidence="2" id="KW-0645">Protease</keyword>
<dbReference type="InterPro" id="IPR036950">
    <property type="entry name" value="PBP_transglycosylase"/>
</dbReference>
<sequence>MSTERRRNAGGRRRASGPADGARGNGGRRRAQGPAGDERSAGRRRPPADDNGGFWDEGARGAAAAGAGGAAGGGGRRRPPAGDDGFWDDERPRRRSEGGDRDRDRGRSSGARSEAGPRSGGRRRAAPERGRRAAAAHGARSEGRGGRRRSQGDDPDEYDDRGPVKRFFAKAWKPALITCALMFVAGVAVLGIAYANTPDPRTLDQQDSAQIAATTIKYENGSEAVTTGELNRVIVQREDIPQSVVNGVLAAEQQNFYEEPGISISGTMRAVLTAGAAGGGSSITQQMSRNYYDTLSQERTYTRKLREILISIKAGQTMHPDEILEKYLNTIYFGRQAYGVQAAAQAYFGKDVSELNDAEGAFIGAIIQQPGNFENVEGNKEMEDILRERWGYVRDNLVTMHEEHPDLGLPASEAEKLEFPETIPYGTGDEIEGQEGYIRDAVINELQTRYNLSPNQIATAGYTVETSLNPKLMTAAEEAFAETLPDMPPETVQGLAAVDPRTGEIRAFYGGTDFTQDPNNSLTLRAQAGSAFKPYVLAAGLEQNISLRSEFNGDSPQEFPGVGEPIQNDSNKDWGQVDLVESTANSVNTSFVQLAIEVGPPAVVDIAKGAGIGEEQFETAEMGPNIALGTYQVTALDQAAGFATFANGGVHMPQHMITKVTNAQGEEVKPNDAPQLEEGTRAFSEETAIDATYAMTQVVENGGGDAAALPDGRPVAGKTGTSNSAKSAWFVGYTPQLATAVGLSRDDGQQLVIPGVDNVYGGTTSAKIWRAFMTEAMKGQEVEEFADPVWKGEEARYGPTPEPSAQPSETPSQTPDETPSTTPSHTPTSSPPSAPATGDDCPEFDLTCQNDDDDEEDDESPPPTGPSGPDDEPPGWFRRFGSSGD</sequence>
<dbReference type="InterPro" id="IPR012338">
    <property type="entry name" value="Beta-lactam/transpept-like"/>
</dbReference>
<evidence type="ECO:0000256" key="9">
    <source>
        <dbReference type="SAM" id="MobiDB-lite"/>
    </source>
</evidence>
<dbReference type="InterPro" id="IPR001264">
    <property type="entry name" value="Glyco_trans_51"/>
</dbReference>
<comment type="caution">
    <text evidence="13">The sequence shown here is derived from an EMBL/GenBank/DDBJ whole genome shotgun (WGS) entry which is preliminary data.</text>
</comment>
<dbReference type="GO" id="GO:0009252">
    <property type="term" value="P:peptidoglycan biosynthetic process"/>
    <property type="evidence" value="ECO:0007669"/>
    <property type="project" value="TreeGrafter"/>
</dbReference>
<evidence type="ECO:0000256" key="5">
    <source>
        <dbReference type="ARBA" id="ARBA00022801"/>
    </source>
</evidence>
<evidence type="ECO:0000256" key="7">
    <source>
        <dbReference type="ARBA" id="ARBA00034000"/>
    </source>
</evidence>
<name>A0A9X3SET6_9ACTN</name>
<feature type="domain" description="Penicillin-binding protein transpeptidase" evidence="11">
    <location>
        <begin position="497"/>
        <end position="770"/>
    </location>
</feature>
<evidence type="ECO:0000256" key="4">
    <source>
        <dbReference type="ARBA" id="ARBA00022679"/>
    </source>
</evidence>
<dbReference type="GO" id="GO:0008658">
    <property type="term" value="F:penicillin binding"/>
    <property type="evidence" value="ECO:0007669"/>
    <property type="project" value="InterPro"/>
</dbReference>
<dbReference type="Gene3D" id="3.40.710.10">
    <property type="entry name" value="DD-peptidase/beta-lactamase superfamily"/>
    <property type="match status" value="1"/>
</dbReference>